<dbReference type="InterPro" id="IPR035686">
    <property type="entry name" value="CPSase_GATase1"/>
</dbReference>
<dbReference type="Gene3D" id="3.40.50.880">
    <property type="match status" value="1"/>
</dbReference>
<feature type="active site" description="Nucleophile" evidence="8">
    <location>
        <position position="269"/>
    </location>
</feature>
<name>A0ABP6NK04_9ACTN</name>
<feature type="domain" description="Carbamoyl-phosphate synthase small subunit N-terminal" evidence="9">
    <location>
        <begin position="16"/>
        <end position="146"/>
    </location>
</feature>
<feature type="binding site" evidence="8">
    <location>
        <position position="60"/>
    </location>
    <ligand>
        <name>L-glutamine</name>
        <dbReference type="ChEBI" id="CHEBI:58359"/>
    </ligand>
</feature>
<dbReference type="Pfam" id="PF00988">
    <property type="entry name" value="CPSase_sm_chain"/>
    <property type="match status" value="1"/>
</dbReference>
<gene>
    <name evidence="8 10" type="primary">carA</name>
    <name evidence="10" type="ORF">GCM10010521_42960</name>
</gene>
<evidence type="ECO:0000256" key="7">
    <source>
        <dbReference type="ARBA" id="ARBA00048816"/>
    </source>
</evidence>
<dbReference type="PANTHER" id="PTHR43418">
    <property type="entry name" value="MULTIFUNCTIONAL TRYPTOPHAN BIOSYNTHESIS PROTEIN-RELATED"/>
    <property type="match status" value="1"/>
</dbReference>
<keyword evidence="3 8" id="KW-0436">Ligase</keyword>
<feature type="active site" evidence="8">
    <location>
        <position position="361"/>
    </location>
</feature>
<keyword evidence="4 8" id="KW-0547">Nucleotide-binding</keyword>
<dbReference type="InterPro" id="IPR006274">
    <property type="entry name" value="CarbamoylP_synth_ssu"/>
</dbReference>
<keyword evidence="8" id="KW-0055">Arginine biosynthesis</keyword>
<comment type="similarity">
    <text evidence="2 8">Belongs to the CarA family.</text>
</comment>
<dbReference type="HAMAP" id="MF_01209">
    <property type="entry name" value="CPSase_S_chain"/>
    <property type="match status" value="1"/>
</dbReference>
<dbReference type="InterPro" id="IPR017926">
    <property type="entry name" value="GATASE"/>
</dbReference>
<dbReference type="InterPro" id="IPR050472">
    <property type="entry name" value="Anth_synth/Amidotransfase"/>
</dbReference>
<dbReference type="PRINTS" id="PR00099">
    <property type="entry name" value="CPSGATASE"/>
</dbReference>
<evidence type="ECO:0000256" key="2">
    <source>
        <dbReference type="ARBA" id="ARBA00007800"/>
    </source>
</evidence>
<comment type="function">
    <text evidence="8">Small subunit of the glutamine-dependent carbamoyl phosphate synthetase (CPSase). CPSase catalyzes the formation of carbamoyl phosphate from the ammonia moiety of glutamine, carbonate, and phosphate donated by ATP, constituting the first step of 2 biosynthetic pathways, one leading to arginine and/or urea and the other to pyrimidine nucleotides. The small subunit (glutamine amidotransferase) binds and cleaves glutamine to supply the large subunit with the substrate ammonia.</text>
</comment>
<dbReference type="SMART" id="SM01097">
    <property type="entry name" value="CPSase_sm_chain"/>
    <property type="match status" value="1"/>
</dbReference>
<feature type="binding site" evidence="8">
    <location>
        <position position="243"/>
    </location>
    <ligand>
        <name>L-glutamine</name>
        <dbReference type="ChEBI" id="CHEBI:58359"/>
    </ligand>
</feature>
<reference evidence="11" key="1">
    <citation type="journal article" date="2019" name="Int. J. Syst. Evol. Microbiol.">
        <title>The Global Catalogue of Microorganisms (GCM) 10K type strain sequencing project: providing services to taxonomists for standard genome sequencing and annotation.</title>
        <authorList>
            <consortium name="The Broad Institute Genomics Platform"/>
            <consortium name="The Broad Institute Genome Sequencing Center for Infectious Disease"/>
            <person name="Wu L."/>
            <person name="Ma J."/>
        </authorList>
    </citation>
    <scope>NUCLEOTIDE SEQUENCE [LARGE SCALE GENOMIC DNA]</scope>
    <source>
        <strain evidence="11">JCM 11574</strain>
    </source>
</reference>
<comment type="catalytic activity">
    <reaction evidence="7 8">
        <text>hydrogencarbonate + L-glutamine + 2 ATP + H2O = carbamoyl phosphate + L-glutamate + 2 ADP + phosphate + 2 H(+)</text>
        <dbReference type="Rhea" id="RHEA:18633"/>
        <dbReference type="ChEBI" id="CHEBI:15377"/>
        <dbReference type="ChEBI" id="CHEBI:15378"/>
        <dbReference type="ChEBI" id="CHEBI:17544"/>
        <dbReference type="ChEBI" id="CHEBI:29985"/>
        <dbReference type="ChEBI" id="CHEBI:30616"/>
        <dbReference type="ChEBI" id="CHEBI:43474"/>
        <dbReference type="ChEBI" id="CHEBI:58228"/>
        <dbReference type="ChEBI" id="CHEBI:58359"/>
        <dbReference type="ChEBI" id="CHEBI:456216"/>
        <dbReference type="EC" id="6.3.5.5"/>
    </reaction>
</comment>
<comment type="catalytic activity">
    <reaction evidence="8">
        <text>L-glutamine + H2O = L-glutamate + NH4(+)</text>
        <dbReference type="Rhea" id="RHEA:15889"/>
        <dbReference type="ChEBI" id="CHEBI:15377"/>
        <dbReference type="ChEBI" id="CHEBI:28938"/>
        <dbReference type="ChEBI" id="CHEBI:29985"/>
        <dbReference type="ChEBI" id="CHEBI:58359"/>
    </reaction>
</comment>
<dbReference type="NCBIfam" id="NF009475">
    <property type="entry name" value="PRK12838.1"/>
    <property type="match status" value="1"/>
</dbReference>
<feature type="binding site" evidence="8">
    <location>
        <position position="241"/>
    </location>
    <ligand>
        <name>L-glutamine</name>
        <dbReference type="ChEBI" id="CHEBI:58359"/>
    </ligand>
</feature>
<evidence type="ECO:0000256" key="6">
    <source>
        <dbReference type="ARBA" id="ARBA00022962"/>
    </source>
</evidence>
<dbReference type="CDD" id="cd01744">
    <property type="entry name" value="GATase1_CPSase"/>
    <property type="match status" value="1"/>
</dbReference>
<dbReference type="EC" id="6.3.5.5" evidence="8"/>
<comment type="caution">
    <text evidence="10">The sequence shown here is derived from an EMBL/GenBank/DDBJ whole genome shotgun (WGS) entry which is preliminary data.</text>
</comment>
<dbReference type="Proteomes" id="UP001500893">
    <property type="component" value="Unassembled WGS sequence"/>
</dbReference>
<dbReference type="SUPFAM" id="SSF52021">
    <property type="entry name" value="Carbamoyl phosphate synthetase, small subunit N-terminal domain"/>
    <property type="match status" value="1"/>
</dbReference>
<evidence type="ECO:0000256" key="3">
    <source>
        <dbReference type="ARBA" id="ARBA00022598"/>
    </source>
</evidence>
<accession>A0ABP6NK04</accession>
<feature type="binding site" evidence="8">
    <location>
        <position position="270"/>
    </location>
    <ligand>
        <name>L-glutamine</name>
        <dbReference type="ChEBI" id="CHEBI:58359"/>
    </ligand>
</feature>
<feature type="binding site" evidence="8">
    <location>
        <position position="273"/>
    </location>
    <ligand>
        <name>L-glutamine</name>
        <dbReference type="ChEBI" id="CHEBI:58359"/>
    </ligand>
</feature>
<evidence type="ECO:0000256" key="5">
    <source>
        <dbReference type="ARBA" id="ARBA00022840"/>
    </source>
</evidence>
<comment type="pathway">
    <text evidence="1 8">Amino-acid biosynthesis; L-arginine biosynthesis; carbamoyl phosphate from bicarbonate: step 1/1.</text>
</comment>
<keyword evidence="11" id="KW-1185">Reference proteome</keyword>
<keyword evidence="5 8" id="KW-0067">ATP-binding</keyword>
<sequence length="385" mass="41646">MTTSTRGSSSQRNTVLPAVLVLEDGRIFRGRAYGAVGETFGEAVFSTGMTGYQETLTDPSYDRQIVVATAPQIGNTGWNDEDDESGRIWVSGYVVRDPARVPSNWRAKRSLDEELERQGVVGISGIDTRALTRHLRERGSMRAGVFSGEAIAPDAELLQRVQAQPHMKGASLYEEVATKEAYVVPAVGEKKFTVAAVDLGIKGMTPHRMAERGIEVHVLPATATADEIYAVEPDGVFFSNGPGDPATADGPVALMTAVLERKTPLFGICFGNQILGRALGFGTYKLKYGHRGINQPVQDRTTGKVEVTAHNHGFAVDAPLDKVSETKFGRAEVSHVCLNDDVVEGLQLLDQPAFSVQYHPEAAAGPHDAAYLFDRFVSLMEGQRA</sequence>
<dbReference type="PROSITE" id="PS51273">
    <property type="entry name" value="GATASE_TYPE_1"/>
    <property type="match status" value="1"/>
</dbReference>
<dbReference type="SUPFAM" id="SSF52317">
    <property type="entry name" value="Class I glutamine amidotransferase-like"/>
    <property type="match status" value="1"/>
</dbReference>
<evidence type="ECO:0000313" key="10">
    <source>
        <dbReference type="EMBL" id="GAA3150710.1"/>
    </source>
</evidence>
<dbReference type="EMBL" id="BAAAVM010000058">
    <property type="protein sequence ID" value="GAA3150710.1"/>
    <property type="molecule type" value="Genomic_DNA"/>
</dbReference>
<dbReference type="InterPro" id="IPR029062">
    <property type="entry name" value="Class_I_gatase-like"/>
</dbReference>
<evidence type="ECO:0000313" key="11">
    <source>
        <dbReference type="Proteomes" id="UP001500893"/>
    </source>
</evidence>
<dbReference type="Gene3D" id="3.50.30.20">
    <property type="entry name" value="Carbamoyl-phosphate synthase small subunit, N-terminal domain"/>
    <property type="match status" value="1"/>
</dbReference>
<keyword evidence="6 8" id="KW-0315">Glutamine amidotransferase</keyword>
<dbReference type="InterPro" id="IPR002474">
    <property type="entry name" value="CarbamoylP_synth_ssu_N"/>
</dbReference>
<evidence type="ECO:0000256" key="1">
    <source>
        <dbReference type="ARBA" id="ARBA00005077"/>
    </source>
</evidence>
<feature type="binding site" evidence="8">
    <location>
        <position position="313"/>
    </location>
    <ligand>
        <name>L-glutamine</name>
        <dbReference type="ChEBI" id="CHEBI:58359"/>
    </ligand>
</feature>
<feature type="binding site" evidence="8">
    <location>
        <position position="311"/>
    </location>
    <ligand>
        <name>L-glutamine</name>
        <dbReference type="ChEBI" id="CHEBI:58359"/>
    </ligand>
</feature>
<comment type="pathway">
    <text evidence="8">Pyrimidine metabolism; UMP biosynthesis via de novo pathway; (S)-dihydroorotate from bicarbonate: step 1/3.</text>
</comment>
<dbReference type="PANTHER" id="PTHR43418:SF7">
    <property type="entry name" value="CARBAMOYL-PHOSPHATE SYNTHASE SMALL CHAIN"/>
    <property type="match status" value="1"/>
</dbReference>
<feature type="binding site" evidence="8">
    <location>
        <position position="314"/>
    </location>
    <ligand>
        <name>L-glutamine</name>
        <dbReference type="ChEBI" id="CHEBI:58359"/>
    </ligand>
</feature>
<dbReference type="InterPro" id="IPR036480">
    <property type="entry name" value="CarbP_synth_ssu_N_sf"/>
</dbReference>
<organism evidence="10 11">
    <name type="scientific">Streptomyces rameus</name>
    <dbReference type="NCBI Taxonomy" id="68261"/>
    <lineage>
        <taxon>Bacteria</taxon>
        <taxon>Bacillati</taxon>
        <taxon>Actinomycetota</taxon>
        <taxon>Actinomycetes</taxon>
        <taxon>Kitasatosporales</taxon>
        <taxon>Streptomycetaceae</taxon>
        <taxon>Streptomyces</taxon>
    </lineage>
</organism>
<feature type="region of interest" description="CPSase" evidence="8">
    <location>
        <begin position="1"/>
        <end position="192"/>
    </location>
</feature>
<dbReference type="Pfam" id="PF00117">
    <property type="entry name" value="GATase"/>
    <property type="match status" value="1"/>
</dbReference>
<comment type="subunit">
    <text evidence="8">Composed of two chains; the small (or glutamine) chain promotes the hydrolysis of glutamine to ammonia, which is used by the large (or ammonia) chain to synthesize carbamoyl phosphate. Tetramer of heterodimers (alpha,beta)4.</text>
</comment>
<dbReference type="PRINTS" id="PR00097">
    <property type="entry name" value="ANTSNTHASEII"/>
</dbReference>
<dbReference type="NCBIfam" id="TIGR01368">
    <property type="entry name" value="CPSaseIIsmall"/>
    <property type="match status" value="1"/>
</dbReference>
<protein>
    <recommendedName>
        <fullName evidence="8">Carbamoyl phosphate synthase small chain</fullName>
        <ecNumber evidence="8">6.3.5.5</ecNumber>
    </recommendedName>
    <alternativeName>
        <fullName evidence="8">Carbamoyl phosphate synthetase glutamine chain</fullName>
    </alternativeName>
</protein>
<dbReference type="RefSeq" id="WP_345054418.1">
    <property type="nucleotide sequence ID" value="NZ_BAAAVM010000058.1"/>
</dbReference>
<feature type="active site" evidence="8">
    <location>
        <position position="359"/>
    </location>
</feature>
<keyword evidence="8" id="KW-0028">Amino-acid biosynthesis</keyword>
<evidence type="ECO:0000256" key="4">
    <source>
        <dbReference type="ARBA" id="ARBA00022741"/>
    </source>
</evidence>
<evidence type="ECO:0000259" key="9">
    <source>
        <dbReference type="SMART" id="SM01097"/>
    </source>
</evidence>
<dbReference type="PRINTS" id="PR00096">
    <property type="entry name" value="GATASE"/>
</dbReference>
<evidence type="ECO:0000256" key="8">
    <source>
        <dbReference type="HAMAP-Rule" id="MF_01209"/>
    </source>
</evidence>
<keyword evidence="8" id="KW-0665">Pyrimidine biosynthesis</keyword>
<proteinExistence type="inferred from homology"/>